<reference evidence="4 5" key="1">
    <citation type="submission" date="2009-09" db="EMBL/GenBank/DDBJ databases">
        <authorList>
            <person name="Weinstock G."/>
            <person name="Sodergren E."/>
            <person name="Clifton S."/>
            <person name="Fulton L."/>
            <person name="Fulton B."/>
            <person name="Courtney L."/>
            <person name="Fronick C."/>
            <person name="Harrison M."/>
            <person name="Strong C."/>
            <person name="Farmer C."/>
            <person name="Delahaunty K."/>
            <person name="Markovic C."/>
            <person name="Hall O."/>
            <person name="Minx P."/>
            <person name="Tomlinson C."/>
            <person name="Mitreva M."/>
            <person name="Nelson J."/>
            <person name="Hou S."/>
            <person name="Wollam A."/>
            <person name="Pepin K.H."/>
            <person name="Johnson M."/>
            <person name="Bhonagiri V."/>
            <person name="Nash W.E."/>
            <person name="Warren W."/>
            <person name="Chinwalla A."/>
            <person name="Mardis E.R."/>
            <person name="Wilson R.K."/>
        </authorList>
    </citation>
    <scope>NUCLEOTIDE SEQUENCE [LARGE SCALE GENOMIC DNA]</scope>
    <source>
        <strain evidence="4">ATCC 35185</strain>
        <strain evidence="5">ATCC 35185 / DSM 20758 / VPI D19B-28</strain>
    </source>
</reference>
<comment type="similarity">
    <text evidence="1">Belongs to the GSP E family.</text>
</comment>
<accession>C9LWN6</accession>
<reference evidence="3 6" key="2">
    <citation type="submission" date="2011-04" db="EMBL/GenBank/DDBJ databases">
        <title>The complete genome of Selenomonas sputigena DSM 20758.</title>
        <authorList>
            <consortium name="US DOE Joint Genome Institute (JGI-PGF)"/>
            <person name="Lucas S."/>
            <person name="Copeland A."/>
            <person name="Lapidus A."/>
            <person name="Bruce D."/>
            <person name="Goodwin L."/>
            <person name="Pitluck S."/>
            <person name="Peters L."/>
            <person name="Kyrpides N."/>
            <person name="Mavromatis K."/>
            <person name="Ivanova N."/>
            <person name="Ovchinnikova G."/>
            <person name="Teshima H."/>
            <person name="Detter J.C."/>
            <person name="Tapia R."/>
            <person name="Han C."/>
            <person name="Land M."/>
            <person name="Hauser L."/>
            <person name="Markowitz V."/>
            <person name="Cheng J.-F."/>
            <person name="Hugenholtz P."/>
            <person name="Woyke T."/>
            <person name="Wu D."/>
            <person name="Gronow S."/>
            <person name="Wellnitz S."/>
            <person name="Schneider S."/>
            <person name="Klenk H.-P."/>
            <person name="Eisen J.A."/>
        </authorList>
    </citation>
    <scope>NUCLEOTIDE SEQUENCE [LARGE SCALE GENOMIC DNA]</scope>
    <source>
        <strain evidence="3">ATCC 35185</strain>
        <strain evidence="6">ATCC 35185 / DSM 20758 / VPI D19B-28</strain>
    </source>
</reference>
<evidence type="ECO:0000313" key="5">
    <source>
        <dbReference type="Proteomes" id="UP000003505"/>
    </source>
</evidence>
<keyword evidence="6" id="KW-1185">Reference proteome</keyword>
<evidence type="ECO:0000313" key="3">
    <source>
        <dbReference type="EMBL" id="AEB99614.1"/>
    </source>
</evidence>
<dbReference type="Gene3D" id="3.40.50.300">
    <property type="entry name" value="P-loop containing nucleotide triphosphate hydrolases"/>
    <property type="match status" value="1"/>
</dbReference>
<dbReference type="InterPro" id="IPR001482">
    <property type="entry name" value="T2SS/T4SS_dom"/>
</dbReference>
<dbReference type="eggNOG" id="COG4962">
    <property type="taxonomic scope" value="Bacteria"/>
</dbReference>
<dbReference type="Proteomes" id="UP000003505">
    <property type="component" value="Unassembled WGS sequence"/>
</dbReference>
<evidence type="ECO:0000313" key="6">
    <source>
        <dbReference type="Proteomes" id="UP000011124"/>
    </source>
</evidence>
<dbReference type="Proteomes" id="UP000011124">
    <property type="component" value="Chromosome"/>
</dbReference>
<dbReference type="EMBL" id="ACKP02000044">
    <property type="protein sequence ID" value="EEX76784.1"/>
    <property type="molecule type" value="Genomic_DNA"/>
</dbReference>
<dbReference type="PANTHER" id="PTHR30486">
    <property type="entry name" value="TWITCHING MOTILITY PROTEIN PILT"/>
    <property type="match status" value="1"/>
</dbReference>
<dbReference type="PANTHER" id="PTHR30486:SF6">
    <property type="entry name" value="TYPE IV PILUS RETRACTATION ATPASE PILT"/>
    <property type="match status" value="1"/>
</dbReference>
<name>C9LWN6_SELS3</name>
<dbReference type="AlphaFoldDB" id="C9LWN6"/>
<dbReference type="InterPro" id="IPR050921">
    <property type="entry name" value="T4SS_GSP_E_ATPase"/>
</dbReference>
<dbReference type="Gene3D" id="3.30.450.90">
    <property type="match status" value="1"/>
</dbReference>
<dbReference type="KEGG" id="ssg:Selsp_0645"/>
<dbReference type="Pfam" id="PF00437">
    <property type="entry name" value="T2SSE"/>
    <property type="match status" value="1"/>
</dbReference>
<dbReference type="GO" id="GO:0016887">
    <property type="term" value="F:ATP hydrolysis activity"/>
    <property type="evidence" value="ECO:0007669"/>
    <property type="project" value="InterPro"/>
</dbReference>
<gene>
    <name evidence="3" type="ordered locus">Selsp_0645</name>
    <name evidence="4" type="ORF">SELSPUOL_01891</name>
</gene>
<proteinExistence type="inferred from homology"/>
<dbReference type="SUPFAM" id="SSF52540">
    <property type="entry name" value="P-loop containing nucleoside triphosphate hydrolases"/>
    <property type="match status" value="1"/>
</dbReference>
<dbReference type="CDD" id="cd01130">
    <property type="entry name" value="VirB11-like_ATPase"/>
    <property type="match status" value="1"/>
</dbReference>
<dbReference type="STRING" id="546271.Selsp_0645"/>
<feature type="domain" description="Bacterial type II secretion system protein E" evidence="2">
    <location>
        <begin position="102"/>
        <end position="280"/>
    </location>
</feature>
<dbReference type="HOGENOM" id="CLU_005379_3_0_9"/>
<evidence type="ECO:0000313" key="4">
    <source>
        <dbReference type="EMBL" id="EEX76784.1"/>
    </source>
</evidence>
<organism evidence="4 5">
    <name type="scientific">Selenomonas sputigena (strain ATCC 35185 / DSM 20758 / CCUG 44933 / VPI D19B-28)</name>
    <dbReference type="NCBI Taxonomy" id="546271"/>
    <lineage>
        <taxon>Bacteria</taxon>
        <taxon>Bacillati</taxon>
        <taxon>Bacillota</taxon>
        <taxon>Negativicutes</taxon>
        <taxon>Selenomonadales</taxon>
        <taxon>Selenomonadaceae</taxon>
        <taxon>Selenomonas</taxon>
    </lineage>
</organism>
<sequence length="340" mass="38210">MEQKRENLNFDVVVGVDVVNLMNREDITEIYVNDDGFIRYQSYDEGKVKTQCFMEPSKVLAIIELVAGQVGKIVNEEIPSISAEVFGYGCRFQGEIPPIVRHPQFNIRKKAIKIFSLDDYVKMKFLKAYQKQYIEEAIKKRKNILVVGGTGTGKTTFLNALLAAIAEISPYHRIISLEDLPELQCSADDYSPMFTKQDTGKDGVKYNMTRLLADCMRRSPERIVVGEVRDGAAYTMLKAWNTGHEGGACTVHANDAVAGLTRIKSLAQEDPEAAGDIKELIGEVIDVVISISHVDLGNGKKSRVIKDIIEVQGYDSLKDKYIYEHINEGESHHEKVRKIY</sequence>
<dbReference type="RefSeq" id="WP_006193193.1">
    <property type="nucleotide sequence ID" value="NC_015437.1"/>
</dbReference>
<evidence type="ECO:0000259" key="2">
    <source>
        <dbReference type="Pfam" id="PF00437"/>
    </source>
</evidence>
<dbReference type="InterPro" id="IPR027417">
    <property type="entry name" value="P-loop_NTPase"/>
</dbReference>
<protein>
    <submittedName>
        <fullName evidence="4">Putative P-type conjugative transfer ATPase TrbB</fullName>
    </submittedName>
    <submittedName>
        <fullName evidence="3">Type II secretion system protein E</fullName>
    </submittedName>
</protein>
<dbReference type="OrthoDB" id="9810761at2"/>
<evidence type="ECO:0000256" key="1">
    <source>
        <dbReference type="ARBA" id="ARBA00006611"/>
    </source>
</evidence>
<dbReference type="EMBL" id="CP002637">
    <property type="protein sequence ID" value="AEB99614.1"/>
    <property type="molecule type" value="Genomic_DNA"/>
</dbReference>